<dbReference type="InterPro" id="IPR050814">
    <property type="entry name" value="Myo-inositol_Transporter"/>
</dbReference>
<feature type="transmembrane region" description="Helical" evidence="8">
    <location>
        <begin position="277"/>
        <end position="299"/>
    </location>
</feature>
<dbReference type="PRINTS" id="PR00171">
    <property type="entry name" value="SUGRTRNSPORT"/>
</dbReference>
<evidence type="ECO:0000256" key="1">
    <source>
        <dbReference type="ARBA" id="ARBA00004141"/>
    </source>
</evidence>
<dbReference type="InterPro" id="IPR020846">
    <property type="entry name" value="MFS_dom"/>
</dbReference>
<evidence type="ECO:0000256" key="2">
    <source>
        <dbReference type="ARBA" id="ARBA00010992"/>
    </source>
</evidence>
<protein>
    <submittedName>
        <fullName evidence="11">Sugar porter family MFS transporter</fullName>
    </submittedName>
</protein>
<keyword evidence="5 8" id="KW-1133">Transmembrane helix</keyword>
<comment type="similarity">
    <text evidence="2 7">Belongs to the major facilitator superfamily. Sugar transporter (TC 2.A.1.1) family.</text>
</comment>
<keyword evidence="12" id="KW-1185">Reference proteome</keyword>
<dbReference type="InterPro" id="IPR036259">
    <property type="entry name" value="MFS_trans_sf"/>
</dbReference>
<comment type="subcellular location">
    <subcellularLocation>
        <location evidence="1">Membrane</location>
        <topology evidence="1">Multi-pass membrane protein</topology>
    </subcellularLocation>
</comment>
<organism evidence="11 13">
    <name type="scientific">Flavobacterium gawalongense</name>
    <dbReference type="NCBI Taxonomy" id="2594432"/>
    <lineage>
        <taxon>Bacteria</taxon>
        <taxon>Pseudomonadati</taxon>
        <taxon>Bacteroidota</taxon>
        <taxon>Flavobacteriia</taxon>
        <taxon>Flavobacteriales</taxon>
        <taxon>Flavobacteriaceae</taxon>
        <taxon>Flavobacterium</taxon>
    </lineage>
</organism>
<evidence type="ECO:0000313" key="12">
    <source>
        <dbReference type="Proteomes" id="UP000318528"/>
    </source>
</evidence>
<dbReference type="AlphaFoldDB" id="A0A553BP22"/>
<dbReference type="PANTHER" id="PTHR48020">
    <property type="entry name" value="PROTON MYO-INOSITOL COTRANSPORTER"/>
    <property type="match status" value="1"/>
</dbReference>
<feature type="transmembrane region" description="Helical" evidence="8">
    <location>
        <begin position="164"/>
        <end position="183"/>
    </location>
</feature>
<evidence type="ECO:0000259" key="9">
    <source>
        <dbReference type="PROSITE" id="PS50850"/>
    </source>
</evidence>
<evidence type="ECO:0000256" key="4">
    <source>
        <dbReference type="ARBA" id="ARBA00022692"/>
    </source>
</evidence>
<keyword evidence="6 8" id="KW-0472">Membrane</keyword>
<dbReference type="NCBIfam" id="TIGR00879">
    <property type="entry name" value="SP"/>
    <property type="match status" value="1"/>
</dbReference>
<evidence type="ECO:0000313" key="10">
    <source>
        <dbReference type="EMBL" id="TRX03284.1"/>
    </source>
</evidence>
<feature type="transmembrane region" description="Helical" evidence="8">
    <location>
        <begin position="42"/>
        <end position="62"/>
    </location>
</feature>
<evidence type="ECO:0000313" key="13">
    <source>
        <dbReference type="Proteomes" id="UP000318669"/>
    </source>
</evidence>
<accession>A0A553BP22</accession>
<feature type="transmembrane region" description="Helical" evidence="8">
    <location>
        <begin position="379"/>
        <end position="396"/>
    </location>
</feature>
<dbReference type="OrthoDB" id="9783823at2"/>
<dbReference type="Proteomes" id="UP000318669">
    <property type="component" value="Unassembled WGS sequence"/>
</dbReference>
<feature type="transmembrane region" description="Helical" evidence="8">
    <location>
        <begin position="132"/>
        <end position="152"/>
    </location>
</feature>
<gene>
    <name evidence="11" type="ORF">FNW11_08835</name>
    <name evidence="10" type="ORF">FNW12_15455</name>
</gene>
<proteinExistence type="inferred from homology"/>
<dbReference type="Gene3D" id="1.20.1250.20">
    <property type="entry name" value="MFS general substrate transporter like domains"/>
    <property type="match status" value="1"/>
</dbReference>
<dbReference type="Proteomes" id="UP000318528">
    <property type="component" value="Unassembled WGS sequence"/>
</dbReference>
<keyword evidence="3 7" id="KW-0813">Transport</keyword>
<evidence type="ECO:0000256" key="3">
    <source>
        <dbReference type="ARBA" id="ARBA00022448"/>
    </source>
</evidence>
<sequence length="445" mass="49239">MKKIVVWSLIASLAGFLFGFDTVVISGADKKLQSLWNSSDAFHGTVVMGMALWGTVFGAIFGGIPTNKIGRKNTLLWIGILFFISAIGSAFANDPIVFAVFRFIGGLGVGASTIAAPAYISEIAPAKDRGKLVAFYQFNIVLGILIAFLSNYLLRNTGENSWRWMMGVQAIPSFIYTLFIFMIPKSPRWLLSKSRNEEARSVLQRMYPGDDVEKLISEIHLDNNSVTANENIFMKKYRTPLILAFLIAFFNQLSGINAFLYYSPRIFQEAGLGESTALLSSIGIGVVNLIFTLIGVFLIDKLGRKVLMYIGSIGYIISLSLVAMAFFLHWQGMAVPIFLFLFIASHAIGQGAVIWVFISEIFPNHLRASGQAFGSTTHWILAAIIPSLIPFLFSTIGPGVVFLFFAIMMVFQLLFVAVLMPETKGISLEELSKKLIKKENYDYSN</sequence>
<evidence type="ECO:0000256" key="8">
    <source>
        <dbReference type="SAM" id="Phobius"/>
    </source>
</evidence>
<dbReference type="EMBL" id="VJZL01000012">
    <property type="protein sequence ID" value="TRX10003.1"/>
    <property type="molecule type" value="Genomic_DNA"/>
</dbReference>
<evidence type="ECO:0000256" key="5">
    <source>
        <dbReference type="ARBA" id="ARBA00022989"/>
    </source>
</evidence>
<evidence type="ECO:0000313" key="11">
    <source>
        <dbReference type="EMBL" id="TRX10003.1"/>
    </source>
</evidence>
<feature type="transmembrane region" description="Helical" evidence="8">
    <location>
        <begin position="74"/>
        <end position="92"/>
    </location>
</feature>
<dbReference type="RefSeq" id="WP_143386079.1">
    <property type="nucleotide sequence ID" value="NZ_VJZL01000012.1"/>
</dbReference>
<name>A0A553BP22_9FLAO</name>
<dbReference type="Pfam" id="PF00083">
    <property type="entry name" value="Sugar_tr"/>
    <property type="match status" value="1"/>
</dbReference>
<dbReference type="PANTHER" id="PTHR48020:SF12">
    <property type="entry name" value="PROTON MYO-INOSITOL COTRANSPORTER"/>
    <property type="match status" value="1"/>
</dbReference>
<evidence type="ECO:0000256" key="6">
    <source>
        <dbReference type="ARBA" id="ARBA00023136"/>
    </source>
</evidence>
<dbReference type="InterPro" id="IPR005828">
    <property type="entry name" value="MFS_sugar_transport-like"/>
</dbReference>
<dbReference type="GO" id="GO:0022857">
    <property type="term" value="F:transmembrane transporter activity"/>
    <property type="evidence" value="ECO:0007669"/>
    <property type="project" value="InterPro"/>
</dbReference>
<feature type="transmembrane region" description="Helical" evidence="8">
    <location>
        <begin position="402"/>
        <end position="420"/>
    </location>
</feature>
<dbReference type="GO" id="GO:0016020">
    <property type="term" value="C:membrane"/>
    <property type="evidence" value="ECO:0007669"/>
    <property type="project" value="UniProtKB-SubCell"/>
</dbReference>
<feature type="transmembrane region" description="Helical" evidence="8">
    <location>
        <begin position="306"/>
        <end position="328"/>
    </location>
</feature>
<dbReference type="InterPro" id="IPR003663">
    <property type="entry name" value="Sugar/inositol_transpt"/>
</dbReference>
<dbReference type="PROSITE" id="PS00216">
    <property type="entry name" value="SUGAR_TRANSPORT_1"/>
    <property type="match status" value="1"/>
</dbReference>
<reference evidence="12 13" key="1">
    <citation type="submission" date="2019-07" db="EMBL/GenBank/DDBJ databases">
        <title>Novel species of Flavobacterium.</title>
        <authorList>
            <person name="Liu Q."/>
            <person name="Xin Y.-H."/>
        </authorList>
    </citation>
    <scope>NUCLEOTIDE SEQUENCE [LARGE SCALE GENOMIC DNA]</scope>
    <source>
        <strain evidence="10 12">GSP39</strain>
        <strain evidence="11 13">GSR22</strain>
    </source>
</reference>
<feature type="domain" description="Major facilitator superfamily (MFS) profile" evidence="9">
    <location>
        <begin position="7"/>
        <end position="424"/>
    </location>
</feature>
<feature type="transmembrane region" description="Helical" evidence="8">
    <location>
        <begin position="241"/>
        <end position="262"/>
    </location>
</feature>
<feature type="transmembrane region" description="Helical" evidence="8">
    <location>
        <begin position="334"/>
        <end position="358"/>
    </location>
</feature>
<keyword evidence="4 8" id="KW-0812">Transmembrane</keyword>
<evidence type="ECO:0000256" key="7">
    <source>
        <dbReference type="RuleBase" id="RU003346"/>
    </source>
</evidence>
<comment type="caution">
    <text evidence="11">The sequence shown here is derived from an EMBL/GenBank/DDBJ whole genome shotgun (WGS) entry which is preliminary data.</text>
</comment>
<dbReference type="PROSITE" id="PS00217">
    <property type="entry name" value="SUGAR_TRANSPORT_2"/>
    <property type="match status" value="1"/>
</dbReference>
<dbReference type="InterPro" id="IPR005829">
    <property type="entry name" value="Sugar_transporter_CS"/>
</dbReference>
<dbReference type="PROSITE" id="PS50850">
    <property type="entry name" value="MFS"/>
    <property type="match status" value="1"/>
</dbReference>
<feature type="transmembrane region" description="Helical" evidence="8">
    <location>
        <begin position="98"/>
        <end position="120"/>
    </location>
</feature>
<dbReference type="EMBL" id="VJZN01000035">
    <property type="protein sequence ID" value="TRX03284.1"/>
    <property type="molecule type" value="Genomic_DNA"/>
</dbReference>
<dbReference type="SUPFAM" id="SSF103473">
    <property type="entry name" value="MFS general substrate transporter"/>
    <property type="match status" value="1"/>
</dbReference>